<gene>
    <name evidence="1" type="ORF">Bdt_1012</name>
</gene>
<dbReference type="PATRIC" id="fig|1069642.3.peg.996"/>
<proteinExistence type="predicted"/>
<dbReference type="EMBL" id="CP002930">
    <property type="protein sequence ID" value="AFY00712.1"/>
    <property type="molecule type" value="Genomic_DNA"/>
</dbReference>
<name>K7ZEP7_BDEBC</name>
<dbReference type="OrthoDB" id="5296561at2"/>
<dbReference type="GeneID" id="93012129"/>
<dbReference type="HOGENOM" id="CLU_2931969_0_0_7"/>
<accession>K7ZEP7</accession>
<reference evidence="1 2" key="1">
    <citation type="journal article" date="2012" name="BMC Genomics">
        <title>Genome analysis of a simultaneously predatory and prey-independent, novel Bdellovibrio bacteriovorus from the River Tiber, supports in silico predictions of both ancient and recent lateral gene transfer from diverse bacteria.</title>
        <authorList>
            <person name="Hobley L."/>
            <person name="Lerner T.R."/>
            <person name="Williams L.E."/>
            <person name="Lambert C."/>
            <person name="Till R."/>
            <person name="Milner D.S."/>
            <person name="Basford S.M."/>
            <person name="Capeness M.J."/>
            <person name="Fenton A.K."/>
            <person name="Atterbury R.J."/>
            <person name="Harris M.A."/>
            <person name="Sockett R.E."/>
        </authorList>
    </citation>
    <scope>NUCLEOTIDE SEQUENCE [LARGE SCALE GENOMIC DNA]</scope>
    <source>
        <strain evidence="1 2">Tiberius</strain>
    </source>
</reference>
<dbReference type="AlphaFoldDB" id="K7ZEP7"/>
<organism evidence="1 2">
    <name type="scientific">Bdellovibrio bacteriovorus str. Tiberius</name>
    <dbReference type="NCBI Taxonomy" id="1069642"/>
    <lineage>
        <taxon>Bacteria</taxon>
        <taxon>Pseudomonadati</taxon>
        <taxon>Bdellovibrionota</taxon>
        <taxon>Bdellovibrionia</taxon>
        <taxon>Bdellovibrionales</taxon>
        <taxon>Pseudobdellovibrionaceae</taxon>
        <taxon>Bdellovibrio</taxon>
    </lineage>
</organism>
<evidence type="ECO:0000313" key="2">
    <source>
        <dbReference type="Proteomes" id="UP000010074"/>
    </source>
</evidence>
<dbReference type="RefSeq" id="WP_011163601.1">
    <property type="nucleotide sequence ID" value="NC_019567.1"/>
</dbReference>
<sequence>MSLAQANKNLKYDKRMTENKINAGEMTKEEWQKHLEQLPDLAHNVETFTMDGKNTKDDDNH</sequence>
<dbReference type="STRING" id="1069642.Bdt_1012"/>
<dbReference type="Proteomes" id="UP000010074">
    <property type="component" value="Chromosome"/>
</dbReference>
<dbReference type="KEGG" id="bbat:Bdt_1012"/>
<evidence type="ECO:0000313" key="1">
    <source>
        <dbReference type="EMBL" id="AFY00712.1"/>
    </source>
</evidence>
<protein>
    <submittedName>
        <fullName evidence="1">Uncharacterized protein</fullName>
    </submittedName>
</protein>